<keyword evidence="2" id="KW-1185">Reference proteome</keyword>
<dbReference type="EMBL" id="WVIC01000034">
    <property type="protein sequence ID" value="NCJ07833.1"/>
    <property type="molecule type" value="Genomic_DNA"/>
</dbReference>
<comment type="caution">
    <text evidence="1">The sequence shown here is derived from an EMBL/GenBank/DDBJ whole genome shotgun (WGS) entry which is preliminary data.</text>
</comment>
<organism evidence="1 2">
    <name type="scientific">Petrachloros mirabilis ULC683</name>
    <dbReference type="NCBI Taxonomy" id="2781853"/>
    <lineage>
        <taxon>Bacteria</taxon>
        <taxon>Bacillati</taxon>
        <taxon>Cyanobacteriota</taxon>
        <taxon>Cyanophyceae</taxon>
        <taxon>Synechococcales</taxon>
        <taxon>Petrachlorosaceae</taxon>
        <taxon>Petrachloros</taxon>
        <taxon>Petrachloros mirabilis</taxon>
    </lineage>
</organism>
<protein>
    <submittedName>
        <fullName evidence="1">Uncharacterized protein</fullName>
    </submittedName>
</protein>
<reference evidence="1" key="1">
    <citation type="submission" date="2019-12" db="EMBL/GenBank/DDBJ databases">
        <title>High-Quality draft genome sequences of three cyanobacteria isolated from the limestone walls of the Old Cathedral of Coimbra.</title>
        <authorList>
            <person name="Tiago I."/>
            <person name="Soares F."/>
            <person name="Portugal A."/>
        </authorList>
    </citation>
    <scope>NUCLEOTIDE SEQUENCE [LARGE SCALE GENOMIC DNA]</scope>
    <source>
        <strain evidence="1">C</strain>
    </source>
</reference>
<evidence type="ECO:0000313" key="2">
    <source>
        <dbReference type="Proteomes" id="UP000607397"/>
    </source>
</evidence>
<proteinExistence type="predicted"/>
<sequence>MNISEFGFRTVKKMVESDSRGRLSIGAIAKGKRYRVQVNDSGQILLDPVIAIPEQELWLWRNPEAIASVQRGIQQASQGEVYDLGSFAEYAALETEDE</sequence>
<accession>A0A8K1ZZS2</accession>
<dbReference type="Proteomes" id="UP000607397">
    <property type="component" value="Unassembled WGS sequence"/>
</dbReference>
<dbReference type="RefSeq" id="WP_161826313.1">
    <property type="nucleotide sequence ID" value="NZ_WVIC01000034.1"/>
</dbReference>
<dbReference type="AlphaFoldDB" id="A0A8K1ZZS2"/>
<evidence type="ECO:0000313" key="1">
    <source>
        <dbReference type="EMBL" id="NCJ07833.1"/>
    </source>
</evidence>
<name>A0A8K1ZZS2_9CYAN</name>
<gene>
    <name evidence="1" type="ORF">GS597_15215</name>
</gene>